<dbReference type="AlphaFoldDB" id="E5A5M1"/>
<dbReference type="PANTHER" id="PTHR33337">
    <property type="entry name" value="GFA DOMAIN-CONTAINING PROTEIN"/>
    <property type="match status" value="1"/>
</dbReference>
<dbReference type="Pfam" id="PF04828">
    <property type="entry name" value="GFA"/>
    <property type="match status" value="1"/>
</dbReference>
<keyword evidence="5" id="KW-0175">Coiled coil</keyword>
<comment type="similarity">
    <text evidence="1">Belongs to the Gfa family.</text>
</comment>
<evidence type="ECO:0000256" key="5">
    <source>
        <dbReference type="SAM" id="Coils"/>
    </source>
</evidence>
<proteinExistence type="inferred from homology"/>
<evidence type="ECO:0000256" key="6">
    <source>
        <dbReference type="SAM" id="MobiDB-lite"/>
    </source>
</evidence>
<evidence type="ECO:0000256" key="3">
    <source>
        <dbReference type="ARBA" id="ARBA00022833"/>
    </source>
</evidence>
<dbReference type="eggNOG" id="ENOG502SV9S">
    <property type="taxonomic scope" value="Eukaryota"/>
</dbReference>
<keyword evidence="2" id="KW-0479">Metal-binding</keyword>
<feature type="region of interest" description="Disordered" evidence="6">
    <location>
        <begin position="183"/>
        <end position="232"/>
    </location>
</feature>
<dbReference type="HOGENOM" id="CLU_055491_6_0_1"/>
<dbReference type="PANTHER" id="PTHR33337:SF33">
    <property type="entry name" value="CENP-V_GFA DOMAIN-CONTAINING PROTEIN"/>
    <property type="match status" value="1"/>
</dbReference>
<evidence type="ECO:0000313" key="8">
    <source>
        <dbReference type="EMBL" id="CBX98919.1"/>
    </source>
</evidence>
<dbReference type="InterPro" id="IPR011057">
    <property type="entry name" value="Mss4-like_sf"/>
</dbReference>
<dbReference type="SUPFAM" id="SSF51316">
    <property type="entry name" value="Mss4-like"/>
    <property type="match status" value="1"/>
</dbReference>
<dbReference type="InParanoid" id="E5A5M1"/>
<dbReference type="EMBL" id="FP929134">
    <property type="protein sequence ID" value="CBX98919.1"/>
    <property type="molecule type" value="Genomic_DNA"/>
</dbReference>
<dbReference type="GO" id="GO:0046872">
    <property type="term" value="F:metal ion binding"/>
    <property type="evidence" value="ECO:0007669"/>
    <property type="project" value="UniProtKB-KW"/>
</dbReference>
<name>E5A5M1_LEPMJ</name>
<keyword evidence="4" id="KW-0456">Lyase</keyword>
<evidence type="ECO:0000256" key="2">
    <source>
        <dbReference type="ARBA" id="ARBA00022723"/>
    </source>
</evidence>
<dbReference type="InterPro" id="IPR006913">
    <property type="entry name" value="CENP-V/GFA"/>
</dbReference>
<accession>E5A5M1</accession>
<sequence>MSAPKRFPSVTGSCVCGTVRYRLLTSPLYCYACHCADCQKSSGSAFGLLLNIEVSNIRIISETTPVAIVREKKPGRFDRHVECPKCKVALWSNNIFGEAVADLYVGTLDYPSLMEPDLHMFVDTKLDWVILPEGTKTVPKDYDPKAFWPKSSLNRLELCLKTAEEMKEKKQTVTVAATAAAAAAVDSQNGKPAANHQSRSDMEAEETSGEGEKTPTAVEYSEKEVDDDEAFEEKFKETEKVLQERLERLRLKLEEQELTKKMRETTIE</sequence>
<dbReference type="PROSITE" id="PS51891">
    <property type="entry name" value="CENP_V_GFA"/>
    <property type="match status" value="1"/>
</dbReference>
<dbReference type="VEuPathDB" id="FungiDB:LEMA_P081580.1"/>
<dbReference type="RefSeq" id="XP_003842398.1">
    <property type="nucleotide sequence ID" value="XM_003842350.1"/>
</dbReference>
<dbReference type="Proteomes" id="UP000002668">
    <property type="component" value="Genome"/>
</dbReference>
<organism evidence="9">
    <name type="scientific">Leptosphaeria maculans (strain JN3 / isolate v23.1.3 / race Av1-4-5-6-7-8)</name>
    <name type="common">Blackleg fungus</name>
    <name type="synonym">Phoma lingam</name>
    <dbReference type="NCBI Taxonomy" id="985895"/>
    <lineage>
        <taxon>Eukaryota</taxon>
        <taxon>Fungi</taxon>
        <taxon>Dikarya</taxon>
        <taxon>Ascomycota</taxon>
        <taxon>Pezizomycotina</taxon>
        <taxon>Dothideomycetes</taxon>
        <taxon>Pleosporomycetidae</taxon>
        <taxon>Pleosporales</taxon>
        <taxon>Pleosporineae</taxon>
        <taxon>Leptosphaeriaceae</taxon>
        <taxon>Plenodomus</taxon>
        <taxon>Plenodomus lingam/Leptosphaeria maculans species complex</taxon>
    </lineage>
</organism>
<dbReference type="GO" id="GO:0016846">
    <property type="term" value="F:carbon-sulfur lyase activity"/>
    <property type="evidence" value="ECO:0007669"/>
    <property type="project" value="InterPro"/>
</dbReference>
<protein>
    <recommendedName>
        <fullName evidence="7">CENP-V/GFA domain-containing protein</fullName>
    </recommendedName>
</protein>
<gene>
    <name evidence="8" type="ORF">LEMA_P081580.1</name>
</gene>
<reference evidence="9" key="1">
    <citation type="journal article" date="2011" name="Nat. Commun.">
        <title>Effector diversification within compartments of the Leptosphaeria maculans genome affected by Repeat-Induced Point mutations.</title>
        <authorList>
            <person name="Rouxel T."/>
            <person name="Grandaubert J."/>
            <person name="Hane J.K."/>
            <person name="Hoede C."/>
            <person name="van de Wouw A.P."/>
            <person name="Couloux A."/>
            <person name="Dominguez V."/>
            <person name="Anthouard V."/>
            <person name="Bally P."/>
            <person name="Bourras S."/>
            <person name="Cozijnsen A.J."/>
            <person name="Ciuffetti L.M."/>
            <person name="Degrave A."/>
            <person name="Dilmaghani A."/>
            <person name="Duret L."/>
            <person name="Fudal I."/>
            <person name="Goodwin S.B."/>
            <person name="Gout L."/>
            <person name="Glaser N."/>
            <person name="Linglin J."/>
            <person name="Kema G.H.J."/>
            <person name="Lapalu N."/>
            <person name="Lawrence C.B."/>
            <person name="May K."/>
            <person name="Meyer M."/>
            <person name="Ollivier B."/>
            <person name="Poulain J."/>
            <person name="Schoch C.L."/>
            <person name="Simon A."/>
            <person name="Spatafora J.W."/>
            <person name="Stachowiak A."/>
            <person name="Turgeon B.G."/>
            <person name="Tyler B.M."/>
            <person name="Vincent D."/>
            <person name="Weissenbach J."/>
            <person name="Amselem J."/>
            <person name="Quesneville H."/>
            <person name="Oliver R.P."/>
            <person name="Wincker P."/>
            <person name="Balesdent M.-H."/>
            <person name="Howlett B.J."/>
        </authorList>
    </citation>
    <scope>NUCLEOTIDE SEQUENCE [LARGE SCALE GENOMIC DNA]</scope>
    <source>
        <strain evidence="9">JN3 / isolate v23.1.3 / race Av1-4-5-6-7-8</strain>
    </source>
</reference>
<evidence type="ECO:0000259" key="7">
    <source>
        <dbReference type="PROSITE" id="PS51891"/>
    </source>
</evidence>
<feature type="coiled-coil region" evidence="5">
    <location>
        <begin position="232"/>
        <end position="259"/>
    </location>
</feature>
<keyword evidence="3" id="KW-0862">Zinc</keyword>
<feature type="domain" description="CENP-V/GFA" evidence="7">
    <location>
        <begin position="10"/>
        <end position="143"/>
    </location>
</feature>
<evidence type="ECO:0000256" key="1">
    <source>
        <dbReference type="ARBA" id="ARBA00005495"/>
    </source>
</evidence>
<keyword evidence="9" id="KW-1185">Reference proteome</keyword>
<dbReference type="Gene3D" id="3.90.1590.10">
    <property type="entry name" value="glutathione-dependent formaldehyde- activating enzyme (gfa)"/>
    <property type="match status" value="1"/>
</dbReference>
<evidence type="ECO:0000313" key="9">
    <source>
        <dbReference type="Proteomes" id="UP000002668"/>
    </source>
</evidence>
<dbReference type="GeneID" id="13282394"/>
<evidence type="ECO:0000256" key="4">
    <source>
        <dbReference type="ARBA" id="ARBA00023239"/>
    </source>
</evidence>
<dbReference type="STRING" id="985895.E5A5M1"/>
<dbReference type="OrthoDB" id="2212170at2759"/>
<dbReference type="OMA" id="LYCYACH"/>